<dbReference type="EMBL" id="UPTC01005586">
    <property type="protein sequence ID" value="VBB35340.1"/>
    <property type="molecule type" value="Genomic_DNA"/>
</dbReference>
<dbReference type="Proteomes" id="UP000276991">
    <property type="component" value="Unassembled WGS sequence"/>
</dbReference>
<keyword evidence="3" id="KW-1185">Reference proteome</keyword>
<dbReference type="AlphaFoldDB" id="A0A498SZ13"/>
<gene>
    <name evidence="2" type="ORF">NAV_LOCUS10131</name>
</gene>
<organism evidence="2 3">
    <name type="scientific">Acanthocheilonema viteae</name>
    <name type="common">Filarial nematode worm</name>
    <name type="synonym">Dipetalonema viteae</name>
    <dbReference type="NCBI Taxonomy" id="6277"/>
    <lineage>
        <taxon>Eukaryota</taxon>
        <taxon>Metazoa</taxon>
        <taxon>Ecdysozoa</taxon>
        <taxon>Nematoda</taxon>
        <taxon>Chromadorea</taxon>
        <taxon>Rhabditida</taxon>
        <taxon>Spirurina</taxon>
        <taxon>Spiruromorpha</taxon>
        <taxon>Filarioidea</taxon>
        <taxon>Onchocercidae</taxon>
        <taxon>Acanthocheilonema</taxon>
    </lineage>
</organism>
<evidence type="ECO:0000256" key="1">
    <source>
        <dbReference type="SAM" id="Phobius"/>
    </source>
</evidence>
<keyword evidence="1" id="KW-0472">Membrane</keyword>
<feature type="transmembrane region" description="Helical" evidence="1">
    <location>
        <begin position="103"/>
        <end position="124"/>
    </location>
</feature>
<keyword evidence="1" id="KW-0812">Transmembrane</keyword>
<accession>A0A498SZ13</accession>
<proteinExistence type="predicted"/>
<sequence length="198" mass="22909">MHTTQLLECCPRNSHIDEFVDSAISVSKRSNASRQFNSDSNIRQRINPKNDNTETNLMQSLLSVDSTTINDDISVLPTDQSDSIQLRLQRNLRNLKQSKFFEIFYRWCCYGTYLLWFTIGILAIRKTLNATTAVRYVKEHSHTVSEEAIASSSTFQKLLWSLDHEFQKPPAIFLLNQHALNMTFNFLCNTRDMNGVHE</sequence>
<feature type="non-terminal residue" evidence="2">
    <location>
        <position position="198"/>
    </location>
</feature>
<protein>
    <submittedName>
        <fullName evidence="2">Uncharacterized protein</fullName>
    </submittedName>
</protein>
<name>A0A498SZ13_ACAVI</name>
<evidence type="ECO:0000313" key="2">
    <source>
        <dbReference type="EMBL" id="VBB35340.1"/>
    </source>
</evidence>
<dbReference type="OrthoDB" id="5836963at2759"/>
<keyword evidence="1" id="KW-1133">Transmembrane helix</keyword>
<evidence type="ECO:0000313" key="3">
    <source>
        <dbReference type="Proteomes" id="UP000276991"/>
    </source>
</evidence>
<reference evidence="2 3" key="1">
    <citation type="submission" date="2018-08" db="EMBL/GenBank/DDBJ databases">
        <authorList>
            <person name="Laetsch R D."/>
            <person name="Stevens L."/>
            <person name="Kumar S."/>
            <person name="Blaxter L. M."/>
        </authorList>
    </citation>
    <scope>NUCLEOTIDE SEQUENCE [LARGE SCALE GENOMIC DNA]</scope>
</reference>